<keyword evidence="6 7" id="KW-0012">Acyltransferase</keyword>
<evidence type="ECO:0000313" key="8">
    <source>
        <dbReference type="Proteomes" id="UP000561011"/>
    </source>
</evidence>
<dbReference type="PANTHER" id="PTHR30606">
    <property type="entry name" value="LIPID A BIOSYNTHESIS LAUROYL ACYLTRANSFERASE"/>
    <property type="match status" value="1"/>
</dbReference>
<protein>
    <submittedName>
        <fullName evidence="7">Phosphatidylinositol mannoside acyltransferase</fullName>
    </submittedName>
</protein>
<comment type="caution">
    <text evidence="7">The sequence shown here is derived from an EMBL/GenBank/DDBJ whole genome shotgun (WGS) entry which is preliminary data.</text>
</comment>
<dbReference type="EMBL" id="JACBYE010000012">
    <property type="protein sequence ID" value="NYS93309.1"/>
    <property type="molecule type" value="Genomic_DNA"/>
</dbReference>
<accession>A0A853ERW8</accession>
<dbReference type="InterPro" id="IPR004960">
    <property type="entry name" value="LipA_acyltrans"/>
</dbReference>
<comment type="subcellular location">
    <subcellularLocation>
        <location evidence="1">Cell inner membrane</location>
    </subcellularLocation>
</comment>
<proteinExistence type="predicted"/>
<evidence type="ECO:0000256" key="4">
    <source>
        <dbReference type="ARBA" id="ARBA00022679"/>
    </source>
</evidence>
<dbReference type="NCBIfam" id="NF005919">
    <property type="entry name" value="PRK07920.1"/>
    <property type="match status" value="1"/>
</dbReference>
<evidence type="ECO:0000256" key="5">
    <source>
        <dbReference type="ARBA" id="ARBA00023136"/>
    </source>
</evidence>
<evidence type="ECO:0000256" key="2">
    <source>
        <dbReference type="ARBA" id="ARBA00022475"/>
    </source>
</evidence>
<keyword evidence="2" id="KW-1003">Cell membrane</keyword>
<evidence type="ECO:0000313" key="7">
    <source>
        <dbReference type="EMBL" id="NYS93309.1"/>
    </source>
</evidence>
<evidence type="ECO:0000256" key="3">
    <source>
        <dbReference type="ARBA" id="ARBA00022519"/>
    </source>
</evidence>
<sequence>MALDAGRLFHLAWQHAGSVPAPVLRAVTVAAADVTWLLRTGGVQQLTRNLARARPNASQRELRRLARAGMRSYMRYYGEAFVMRHATPEQVEARVRVVGYDEVRELVGQGITPVVALSHQGNWDLAGVYASQHIAPVLTVAERLEPPELYEEFKAFREALGMEILTAGDPGVFRSLLRAAQKPGRIICLLADRDLSHRGVEVDYLGTRARVAVGPAALAVSTGAPLVAAGIYYERLTGARRAAAGTPWGIVIRFHPTIDVPTEGSTKERIQAVTQRWVDDLGDDIRAHPQDWHMLQKVFVEDLDAARYAQTVQKSES</sequence>
<keyword evidence="4 7" id="KW-0808">Transferase</keyword>
<dbReference type="CDD" id="cd07984">
    <property type="entry name" value="LPLAT_LABLAT-like"/>
    <property type="match status" value="1"/>
</dbReference>
<dbReference type="Pfam" id="PF03279">
    <property type="entry name" value="Lip_A_acyltrans"/>
    <property type="match status" value="1"/>
</dbReference>
<dbReference type="GO" id="GO:0005886">
    <property type="term" value="C:plasma membrane"/>
    <property type="evidence" value="ECO:0007669"/>
    <property type="project" value="UniProtKB-SubCell"/>
</dbReference>
<dbReference type="GO" id="GO:0016746">
    <property type="term" value="F:acyltransferase activity"/>
    <property type="evidence" value="ECO:0007669"/>
    <property type="project" value="UniProtKB-KW"/>
</dbReference>
<dbReference type="Proteomes" id="UP000561011">
    <property type="component" value="Unassembled WGS sequence"/>
</dbReference>
<reference evidence="7 8" key="1">
    <citation type="submission" date="2020-07" db="EMBL/GenBank/DDBJ databases">
        <title>MOT database genomes.</title>
        <authorList>
            <person name="Joseph S."/>
            <person name="Aduse-Opoku J."/>
            <person name="Hashim A."/>
            <person name="Wade W."/>
            <person name="Curtis M."/>
        </authorList>
    </citation>
    <scope>NUCLEOTIDE SEQUENCE [LARGE SCALE GENOMIC DNA]</scope>
    <source>
        <strain evidence="7 8">DSM 100099</strain>
    </source>
</reference>
<gene>
    <name evidence="7" type="ORF">HZZ10_07175</name>
</gene>
<dbReference type="AlphaFoldDB" id="A0A853ERW8"/>
<keyword evidence="5" id="KW-0472">Membrane</keyword>
<organism evidence="7 8">
    <name type="scientific">Sanguibacter inulinus</name>
    <dbReference type="NCBI Taxonomy" id="60922"/>
    <lineage>
        <taxon>Bacteria</taxon>
        <taxon>Bacillati</taxon>
        <taxon>Actinomycetota</taxon>
        <taxon>Actinomycetes</taxon>
        <taxon>Micrococcales</taxon>
        <taxon>Sanguibacteraceae</taxon>
        <taxon>Sanguibacter</taxon>
    </lineage>
</organism>
<name>A0A853ERW8_9MICO</name>
<keyword evidence="3" id="KW-0997">Cell inner membrane</keyword>
<dbReference type="GO" id="GO:0009247">
    <property type="term" value="P:glycolipid biosynthetic process"/>
    <property type="evidence" value="ECO:0007669"/>
    <property type="project" value="UniProtKB-ARBA"/>
</dbReference>
<keyword evidence="8" id="KW-1185">Reference proteome</keyword>
<dbReference type="RefSeq" id="WP_056132519.1">
    <property type="nucleotide sequence ID" value="NZ_JACBYE010000012.1"/>
</dbReference>
<dbReference type="PANTHER" id="PTHR30606:SF10">
    <property type="entry name" value="PHOSPHATIDYLINOSITOL MANNOSIDE ACYLTRANSFERASE"/>
    <property type="match status" value="1"/>
</dbReference>
<evidence type="ECO:0000256" key="6">
    <source>
        <dbReference type="ARBA" id="ARBA00023315"/>
    </source>
</evidence>
<evidence type="ECO:0000256" key="1">
    <source>
        <dbReference type="ARBA" id="ARBA00004533"/>
    </source>
</evidence>